<dbReference type="EMBL" id="WBUI01000010">
    <property type="protein sequence ID" value="KAB2932240.1"/>
    <property type="molecule type" value="Genomic_DNA"/>
</dbReference>
<evidence type="ECO:0000313" key="5">
    <source>
        <dbReference type="EMBL" id="KAB2932240.1"/>
    </source>
</evidence>
<comment type="caution">
    <text evidence="5">The sequence shown here is derived from an EMBL/GenBank/DDBJ whole genome shotgun (WGS) entry which is preliminary data.</text>
</comment>
<dbReference type="AlphaFoldDB" id="A0A833LWX7"/>
<keyword evidence="2 5" id="KW-0808">Transferase</keyword>
<evidence type="ECO:0000313" key="6">
    <source>
        <dbReference type="Proteomes" id="UP000460298"/>
    </source>
</evidence>
<organism evidence="5 6">
    <name type="scientific">Leptonema illini</name>
    <dbReference type="NCBI Taxonomy" id="183"/>
    <lineage>
        <taxon>Bacteria</taxon>
        <taxon>Pseudomonadati</taxon>
        <taxon>Spirochaetota</taxon>
        <taxon>Spirochaetia</taxon>
        <taxon>Leptospirales</taxon>
        <taxon>Leptospiraceae</taxon>
        <taxon>Leptonema</taxon>
    </lineage>
</organism>
<feature type="domain" description="Phospholipid/glycerol acyltransferase" evidence="4">
    <location>
        <begin position="39"/>
        <end position="157"/>
    </location>
</feature>
<dbReference type="PANTHER" id="PTHR10434:SF66">
    <property type="entry name" value="PHOSPHOLIPID_GLYCEROL ACYLTRANSFERASE DOMAIN-CONTAINING PROTEIN"/>
    <property type="match status" value="1"/>
</dbReference>
<keyword evidence="3 5" id="KW-0012">Acyltransferase</keyword>
<reference evidence="5 6" key="1">
    <citation type="submission" date="2019-10" db="EMBL/GenBank/DDBJ databases">
        <title>Extracellular Electron Transfer in a Candidatus Methanoperedens spp. Enrichment Culture.</title>
        <authorList>
            <person name="Berger S."/>
            <person name="Rangel Shaw D."/>
            <person name="Berben T."/>
            <person name="In 'T Zandt M."/>
            <person name="Frank J."/>
            <person name="Reimann J."/>
            <person name="Jetten M.S.M."/>
            <person name="Welte C.U."/>
        </authorList>
    </citation>
    <scope>NUCLEOTIDE SEQUENCE [LARGE SCALE GENOMIC DNA]</scope>
    <source>
        <strain evidence="5">SB12</strain>
    </source>
</reference>
<gene>
    <name evidence="5" type="ORF">F9K24_11600</name>
</gene>
<dbReference type="SMART" id="SM00563">
    <property type="entry name" value="PlsC"/>
    <property type="match status" value="1"/>
</dbReference>
<accession>A0A833LWX7</accession>
<comment type="pathway">
    <text evidence="1">Lipid metabolism.</text>
</comment>
<dbReference type="SUPFAM" id="SSF69593">
    <property type="entry name" value="Glycerol-3-phosphate (1)-acyltransferase"/>
    <property type="match status" value="1"/>
</dbReference>
<dbReference type="GO" id="GO:0003841">
    <property type="term" value="F:1-acylglycerol-3-phosphate O-acyltransferase activity"/>
    <property type="evidence" value="ECO:0007669"/>
    <property type="project" value="TreeGrafter"/>
</dbReference>
<dbReference type="PANTHER" id="PTHR10434">
    <property type="entry name" value="1-ACYL-SN-GLYCEROL-3-PHOSPHATE ACYLTRANSFERASE"/>
    <property type="match status" value="1"/>
</dbReference>
<evidence type="ECO:0000256" key="2">
    <source>
        <dbReference type="ARBA" id="ARBA00022679"/>
    </source>
</evidence>
<evidence type="ECO:0000256" key="3">
    <source>
        <dbReference type="ARBA" id="ARBA00023315"/>
    </source>
</evidence>
<dbReference type="InterPro" id="IPR002123">
    <property type="entry name" value="Plipid/glycerol_acylTrfase"/>
</dbReference>
<evidence type="ECO:0000256" key="1">
    <source>
        <dbReference type="ARBA" id="ARBA00005189"/>
    </source>
</evidence>
<sequence length="236" mass="26386">MSKEKEVFQNLKAVLSPLLNIMVDIQKEGLENIPTEGGRILVGNHRSDMDPFVIASVVPHYISWIAAEYTRRIPVFEQLIKNTGVIPMEIDGNVSVSSIKKLMSVLKAGEILGIFPEGHDYMVKNDFAAPMAPFHSGFAIFALRAKAPIVPFVIVPIEEEISAIPVTPQIRSLIGLPDEVAHIPLRCNYKKVKVVFEKPIFPETFRSMPEQEAVGFLLNECRSSMERIMQREGMAV</sequence>
<dbReference type="Proteomes" id="UP000460298">
    <property type="component" value="Unassembled WGS sequence"/>
</dbReference>
<dbReference type="CDD" id="cd07989">
    <property type="entry name" value="LPLAT_AGPAT-like"/>
    <property type="match status" value="1"/>
</dbReference>
<dbReference type="GO" id="GO:0006654">
    <property type="term" value="P:phosphatidic acid biosynthetic process"/>
    <property type="evidence" value="ECO:0007669"/>
    <property type="project" value="TreeGrafter"/>
</dbReference>
<evidence type="ECO:0000259" key="4">
    <source>
        <dbReference type="SMART" id="SM00563"/>
    </source>
</evidence>
<dbReference type="Pfam" id="PF01553">
    <property type="entry name" value="Acyltransferase"/>
    <property type="match status" value="1"/>
</dbReference>
<name>A0A833LWX7_9LEPT</name>
<protein>
    <submittedName>
        <fullName evidence="5">1-acyl-sn-glycerol-3-phosphate acyltransferase</fullName>
    </submittedName>
</protein>
<proteinExistence type="predicted"/>